<evidence type="ECO:0000256" key="2">
    <source>
        <dbReference type="HAMAP-Rule" id="MF_00984"/>
    </source>
</evidence>
<proteinExistence type="inferred from homology"/>
<reference evidence="5 6" key="1">
    <citation type="submission" date="2015-11" db="EMBL/GenBank/DDBJ databases">
        <authorList>
            <person name="Lin W."/>
        </authorList>
    </citation>
    <scope>NUCLEOTIDE SEQUENCE [LARGE SCALE GENOMIC DNA]</scope>
    <source>
        <strain evidence="5 6">HCH-1</strain>
    </source>
</reference>
<dbReference type="InterPro" id="IPR011344">
    <property type="entry name" value="ssDNA-bd"/>
</dbReference>
<dbReference type="PANTHER" id="PTHR10302:SF27">
    <property type="entry name" value="SINGLE-STRANDED DNA-BINDING PROTEIN"/>
    <property type="match status" value="1"/>
</dbReference>
<dbReference type="Pfam" id="PF00436">
    <property type="entry name" value="SSB"/>
    <property type="match status" value="1"/>
</dbReference>
<sequence>MYNKVIFMGNLTRDPELRYSPQGVAYATFAIAVNSRAKQGDEWKDEVLFMDITVLGKQAENCGEYLSKGSGILVEGRLRERKWETEGQKRSKFEVLAQTVKFLPRRGEPAAKGGRGGEFTPPDEVSDLEPF</sequence>
<dbReference type="Proteomes" id="UP000060487">
    <property type="component" value="Unassembled WGS sequence"/>
</dbReference>
<dbReference type="InterPro" id="IPR012340">
    <property type="entry name" value="NA-bd_OB-fold"/>
</dbReference>
<dbReference type="InterPro" id="IPR000424">
    <property type="entry name" value="Primosome_PriB/ssb"/>
</dbReference>
<dbReference type="RefSeq" id="WP_085051321.1">
    <property type="nucleotide sequence ID" value="NZ_LNQR01000030.1"/>
</dbReference>
<keyword evidence="1 2" id="KW-0238">DNA-binding</keyword>
<comment type="caution">
    <text evidence="2">Lacks conserved residue(s) required for the propagation of feature annotation.</text>
</comment>
<name>A0ABR5SJN6_9BACT</name>
<dbReference type="NCBIfam" id="TIGR00621">
    <property type="entry name" value="ssb"/>
    <property type="match status" value="1"/>
</dbReference>
<dbReference type="PROSITE" id="PS50935">
    <property type="entry name" value="SSB"/>
    <property type="match status" value="1"/>
</dbReference>
<comment type="subunit">
    <text evidence="2">Homotetramer.</text>
</comment>
<dbReference type="EMBL" id="LNQR01000030">
    <property type="protein sequence ID" value="KWT91677.1"/>
    <property type="molecule type" value="Genomic_DNA"/>
</dbReference>
<dbReference type="SUPFAM" id="SSF50249">
    <property type="entry name" value="Nucleic acid-binding proteins"/>
    <property type="match status" value="1"/>
</dbReference>
<dbReference type="HAMAP" id="MF_00984">
    <property type="entry name" value="SSB"/>
    <property type="match status" value="1"/>
</dbReference>
<feature type="region of interest" description="Disordered" evidence="4">
    <location>
        <begin position="105"/>
        <end position="131"/>
    </location>
</feature>
<evidence type="ECO:0000256" key="1">
    <source>
        <dbReference type="ARBA" id="ARBA00023125"/>
    </source>
</evidence>
<protein>
    <recommendedName>
        <fullName evidence="2 3">Single-stranded DNA-binding protein</fullName>
        <shortName evidence="2">SSB</shortName>
    </recommendedName>
</protein>
<dbReference type="PIRSF" id="PIRSF002070">
    <property type="entry name" value="SSB"/>
    <property type="match status" value="1"/>
</dbReference>
<comment type="caution">
    <text evidence="5">The sequence shown here is derived from an EMBL/GenBank/DDBJ whole genome shotgun (WGS) entry which is preliminary data.</text>
</comment>
<organism evidence="5 6">
    <name type="scientific">Candidatus Magnetominusculus xianensis</name>
    <dbReference type="NCBI Taxonomy" id="1748249"/>
    <lineage>
        <taxon>Bacteria</taxon>
        <taxon>Pseudomonadati</taxon>
        <taxon>Nitrospirota</taxon>
        <taxon>Nitrospiria</taxon>
        <taxon>Nitrospirales</taxon>
        <taxon>Nitrospiraceae</taxon>
        <taxon>Candidatus Magnetominusculus</taxon>
    </lineage>
</organism>
<evidence type="ECO:0000313" key="5">
    <source>
        <dbReference type="EMBL" id="KWT91677.1"/>
    </source>
</evidence>
<evidence type="ECO:0000256" key="4">
    <source>
        <dbReference type="SAM" id="MobiDB-lite"/>
    </source>
</evidence>
<evidence type="ECO:0000256" key="3">
    <source>
        <dbReference type="PIRNR" id="PIRNR002070"/>
    </source>
</evidence>
<accession>A0ABR5SJN6</accession>
<dbReference type="PANTHER" id="PTHR10302">
    <property type="entry name" value="SINGLE-STRANDED DNA-BINDING PROTEIN"/>
    <property type="match status" value="1"/>
</dbReference>
<gene>
    <name evidence="5" type="primary">ssb</name>
    <name evidence="5" type="ORF">ASN18_0795</name>
</gene>
<keyword evidence="6" id="KW-1185">Reference proteome</keyword>
<dbReference type="Gene3D" id="2.40.50.140">
    <property type="entry name" value="Nucleic acid-binding proteins"/>
    <property type="match status" value="1"/>
</dbReference>
<evidence type="ECO:0000313" key="6">
    <source>
        <dbReference type="Proteomes" id="UP000060487"/>
    </source>
</evidence>
<dbReference type="CDD" id="cd04496">
    <property type="entry name" value="SSB_OBF"/>
    <property type="match status" value="1"/>
</dbReference>
<dbReference type="GO" id="GO:0003677">
    <property type="term" value="F:DNA binding"/>
    <property type="evidence" value="ECO:0007669"/>
    <property type="project" value="UniProtKB-KW"/>
</dbReference>